<accession>A0A6M1S767</accession>
<proteinExistence type="predicted"/>
<dbReference type="Pfam" id="PF07298">
    <property type="entry name" value="NnrU"/>
    <property type="match status" value="1"/>
</dbReference>
<evidence type="ECO:0000256" key="1">
    <source>
        <dbReference type="ARBA" id="ARBA00004141"/>
    </source>
</evidence>
<evidence type="ECO:0000256" key="5">
    <source>
        <dbReference type="SAM" id="Phobius"/>
    </source>
</evidence>
<dbReference type="AlphaFoldDB" id="A0A6M1S767"/>
<reference evidence="7 8" key="1">
    <citation type="submission" date="2020-02" db="EMBL/GenBank/DDBJ databases">
        <title>Genome sequence of the type strain CCBAU10050 of Rhizobium daejeonense.</title>
        <authorList>
            <person name="Gao J."/>
            <person name="Sun J."/>
        </authorList>
    </citation>
    <scope>NUCLEOTIDE SEQUENCE [LARGE SCALE GENOMIC DNA]</scope>
    <source>
        <strain evidence="7 8">CCBAU10050</strain>
    </source>
</reference>
<sequence>MAILILGIILFLGLHLVRVVAPAFRSGMVDKFGENGWKGIYSLVSIVSIVVLIYGWSISPTINLWFPPAGMSHLTVTLMLLSMICLAAAELPAGYIATKTKHPMILGVKIWAFAHLLANGDLASVLLFGSFLAWGVILRIALKRRERAGLVTPRAFVSAKYDVIAIGVGAVIWALFVWKLHLWLIGVAPIPM</sequence>
<evidence type="ECO:0000313" key="7">
    <source>
        <dbReference type="EMBL" id="NGO62536.1"/>
    </source>
</evidence>
<feature type="domain" description="NnrU" evidence="6">
    <location>
        <begin position="3"/>
        <end position="189"/>
    </location>
</feature>
<evidence type="ECO:0000256" key="4">
    <source>
        <dbReference type="ARBA" id="ARBA00023136"/>
    </source>
</evidence>
<evidence type="ECO:0000259" key="6">
    <source>
        <dbReference type="Pfam" id="PF07298"/>
    </source>
</evidence>
<evidence type="ECO:0000313" key="8">
    <source>
        <dbReference type="Proteomes" id="UP000477849"/>
    </source>
</evidence>
<dbReference type="EMBL" id="JAAKZH010000001">
    <property type="protein sequence ID" value="NGO62536.1"/>
    <property type="molecule type" value="Genomic_DNA"/>
</dbReference>
<comment type="subcellular location">
    <subcellularLocation>
        <location evidence="1">Membrane</location>
        <topology evidence="1">Multi-pass membrane protein</topology>
    </subcellularLocation>
</comment>
<evidence type="ECO:0000256" key="3">
    <source>
        <dbReference type="ARBA" id="ARBA00022989"/>
    </source>
</evidence>
<name>A0A6M1S767_9HYPH</name>
<feature type="transmembrane region" description="Helical" evidence="5">
    <location>
        <begin position="163"/>
        <end position="185"/>
    </location>
</feature>
<dbReference type="GO" id="GO:0016020">
    <property type="term" value="C:membrane"/>
    <property type="evidence" value="ECO:0007669"/>
    <property type="project" value="UniProtKB-SubCell"/>
</dbReference>
<keyword evidence="3 5" id="KW-1133">Transmembrane helix</keyword>
<feature type="transmembrane region" description="Helical" evidence="5">
    <location>
        <begin position="78"/>
        <end position="97"/>
    </location>
</feature>
<dbReference type="InterPro" id="IPR009915">
    <property type="entry name" value="NnrU_dom"/>
</dbReference>
<evidence type="ECO:0000256" key="2">
    <source>
        <dbReference type="ARBA" id="ARBA00022692"/>
    </source>
</evidence>
<keyword evidence="2 5" id="KW-0812">Transmembrane</keyword>
<keyword evidence="8" id="KW-1185">Reference proteome</keyword>
<comment type="caution">
    <text evidence="7">The sequence shown here is derived from an EMBL/GenBank/DDBJ whole genome shotgun (WGS) entry which is preliminary data.</text>
</comment>
<keyword evidence="4 5" id="KW-0472">Membrane</keyword>
<organism evidence="7 8">
    <name type="scientific">Rhizobium daejeonense</name>
    <dbReference type="NCBI Taxonomy" id="240521"/>
    <lineage>
        <taxon>Bacteria</taxon>
        <taxon>Pseudomonadati</taxon>
        <taxon>Pseudomonadota</taxon>
        <taxon>Alphaproteobacteria</taxon>
        <taxon>Hyphomicrobiales</taxon>
        <taxon>Rhizobiaceae</taxon>
        <taxon>Rhizobium/Agrobacterium group</taxon>
        <taxon>Rhizobium</taxon>
    </lineage>
</organism>
<dbReference type="RefSeq" id="WP_163900277.1">
    <property type="nucleotide sequence ID" value="NZ_CP048427.1"/>
</dbReference>
<gene>
    <name evidence="7" type="ORF">G6N76_02535</name>
</gene>
<feature type="transmembrane region" description="Helical" evidence="5">
    <location>
        <begin position="122"/>
        <end position="142"/>
    </location>
</feature>
<dbReference type="Proteomes" id="UP000477849">
    <property type="component" value="Unassembled WGS sequence"/>
</dbReference>
<protein>
    <submittedName>
        <fullName evidence="7">NnrU family protein</fullName>
    </submittedName>
</protein>
<feature type="transmembrane region" description="Helical" evidence="5">
    <location>
        <begin position="43"/>
        <end position="66"/>
    </location>
</feature>